<dbReference type="EMBL" id="BARU01045707">
    <property type="protein sequence ID" value="GAH95855.1"/>
    <property type="molecule type" value="Genomic_DNA"/>
</dbReference>
<protein>
    <submittedName>
        <fullName evidence="1">Uncharacterized protein</fullName>
    </submittedName>
</protein>
<reference evidence="1" key="1">
    <citation type="journal article" date="2014" name="Front. Microbiol.">
        <title>High frequency of phylogenetically diverse reductive dehalogenase-homologous genes in deep subseafloor sedimentary metagenomes.</title>
        <authorList>
            <person name="Kawai M."/>
            <person name="Futagami T."/>
            <person name="Toyoda A."/>
            <person name="Takaki Y."/>
            <person name="Nishi S."/>
            <person name="Hori S."/>
            <person name="Arai W."/>
            <person name="Tsubouchi T."/>
            <person name="Morono Y."/>
            <person name="Uchiyama I."/>
            <person name="Ito T."/>
            <person name="Fujiyama A."/>
            <person name="Inagaki F."/>
            <person name="Takami H."/>
        </authorList>
    </citation>
    <scope>NUCLEOTIDE SEQUENCE</scope>
    <source>
        <strain evidence="1">Expedition CK06-06</strain>
    </source>
</reference>
<accession>X1KQE8</accession>
<sequence>LLLFEERRRLERENIENSARIGSDRIISSS</sequence>
<name>X1KQE8_9ZZZZ</name>
<feature type="non-terminal residue" evidence="1">
    <location>
        <position position="1"/>
    </location>
</feature>
<evidence type="ECO:0000313" key="1">
    <source>
        <dbReference type="EMBL" id="GAH95855.1"/>
    </source>
</evidence>
<gene>
    <name evidence="1" type="ORF">S03H2_69245</name>
</gene>
<organism evidence="1">
    <name type="scientific">marine sediment metagenome</name>
    <dbReference type="NCBI Taxonomy" id="412755"/>
    <lineage>
        <taxon>unclassified sequences</taxon>
        <taxon>metagenomes</taxon>
        <taxon>ecological metagenomes</taxon>
    </lineage>
</organism>
<proteinExistence type="predicted"/>
<comment type="caution">
    <text evidence="1">The sequence shown here is derived from an EMBL/GenBank/DDBJ whole genome shotgun (WGS) entry which is preliminary data.</text>
</comment>
<dbReference type="AlphaFoldDB" id="X1KQE8"/>